<evidence type="ECO:0000256" key="2">
    <source>
        <dbReference type="ARBA" id="ARBA00022692"/>
    </source>
</evidence>
<dbReference type="SUPFAM" id="SSF103473">
    <property type="entry name" value="MFS general substrate transporter"/>
    <property type="match status" value="1"/>
</dbReference>
<dbReference type="PANTHER" id="PTHR23514">
    <property type="entry name" value="BYPASS OF STOP CODON PROTEIN 6"/>
    <property type="match status" value="1"/>
</dbReference>
<dbReference type="Pfam" id="PF07690">
    <property type="entry name" value="MFS_1"/>
    <property type="match status" value="1"/>
</dbReference>
<accession>A0A941IP43</accession>
<feature type="compositionally biased region" description="Low complexity" evidence="5">
    <location>
        <begin position="200"/>
        <end position="216"/>
    </location>
</feature>
<dbReference type="PROSITE" id="PS50850">
    <property type="entry name" value="MFS"/>
    <property type="match status" value="1"/>
</dbReference>
<feature type="compositionally biased region" description="Low complexity" evidence="5">
    <location>
        <begin position="417"/>
        <end position="428"/>
    </location>
</feature>
<dbReference type="EMBL" id="JAGSOG010000015">
    <property type="protein sequence ID" value="MBR7832722.1"/>
    <property type="molecule type" value="Genomic_DNA"/>
</dbReference>
<organism evidence="8 9">
    <name type="scientific">Actinospica durhamensis</name>
    <dbReference type="NCBI Taxonomy" id="1508375"/>
    <lineage>
        <taxon>Bacteria</taxon>
        <taxon>Bacillati</taxon>
        <taxon>Actinomycetota</taxon>
        <taxon>Actinomycetes</taxon>
        <taxon>Catenulisporales</taxon>
        <taxon>Actinospicaceae</taxon>
        <taxon>Actinospica</taxon>
    </lineage>
</organism>
<gene>
    <name evidence="8" type="ORF">KDL01_05590</name>
</gene>
<protein>
    <submittedName>
        <fullName evidence="8">MFS transporter</fullName>
    </submittedName>
</protein>
<dbReference type="InterPro" id="IPR011701">
    <property type="entry name" value="MFS"/>
</dbReference>
<evidence type="ECO:0000259" key="7">
    <source>
        <dbReference type="PROSITE" id="PS50850"/>
    </source>
</evidence>
<feature type="transmembrane region" description="Helical" evidence="6">
    <location>
        <begin position="12"/>
        <end position="30"/>
    </location>
</feature>
<feature type="transmembrane region" description="Helical" evidence="6">
    <location>
        <begin position="228"/>
        <end position="246"/>
    </location>
</feature>
<dbReference type="GO" id="GO:0005886">
    <property type="term" value="C:plasma membrane"/>
    <property type="evidence" value="ECO:0007669"/>
    <property type="project" value="UniProtKB-SubCell"/>
</dbReference>
<feature type="transmembrane region" description="Helical" evidence="6">
    <location>
        <begin position="139"/>
        <end position="157"/>
    </location>
</feature>
<feature type="transmembrane region" description="Helical" evidence="6">
    <location>
        <begin position="163"/>
        <end position="185"/>
    </location>
</feature>
<feature type="transmembrane region" description="Helical" evidence="6">
    <location>
        <begin position="384"/>
        <end position="405"/>
    </location>
</feature>
<evidence type="ECO:0000256" key="1">
    <source>
        <dbReference type="ARBA" id="ARBA00004651"/>
    </source>
</evidence>
<feature type="transmembrane region" description="Helical" evidence="6">
    <location>
        <begin position="99"/>
        <end position="118"/>
    </location>
</feature>
<proteinExistence type="predicted"/>
<feature type="transmembrane region" description="Helical" evidence="6">
    <location>
        <begin position="266"/>
        <end position="286"/>
    </location>
</feature>
<feature type="region of interest" description="Disordered" evidence="5">
    <location>
        <begin position="189"/>
        <end position="221"/>
    </location>
</feature>
<evidence type="ECO:0000256" key="4">
    <source>
        <dbReference type="ARBA" id="ARBA00023136"/>
    </source>
</evidence>
<evidence type="ECO:0000256" key="6">
    <source>
        <dbReference type="SAM" id="Phobius"/>
    </source>
</evidence>
<comment type="caution">
    <text evidence="8">The sequence shown here is derived from an EMBL/GenBank/DDBJ whole genome shotgun (WGS) entry which is preliminary data.</text>
</comment>
<dbReference type="CDD" id="cd17393">
    <property type="entry name" value="MFS_MosC_like"/>
    <property type="match status" value="1"/>
</dbReference>
<keyword evidence="3 6" id="KW-1133">Transmembrane helix</keyword>
<dbReference type="InterPro" id="IPR036259">
    <property type="entry name" value="MFS_trans_sf"/>
</dbReference>
<feature type="transmembrane region" description="Helical" evidence="6">
    <location>
        <begin position="298"/>
        <end position="318"/>
    </location>
</feature>
<feature type="transmembrane region" description="Helical" evidence="6">
    <location>
        <begin position="324"/>
        <end position="344"/>
    </location>
</feature>
<dbReference type="Gene3D" id="1.20.1250.20">
    <property type="entry name" value="MFS general substrate transporter like domains"/>
    <property type="match status" value="2"/>
</dbReference>
<dbReference type="InterPro" id="IPR020846">
    <property type="entry name" value="MFS_dom"/>
</dbReference>
<keyword evidence="4 6" id="KW-0472">Membrane</keyword>
<comment type="subcellular location">
    <subcellularLocation>
        <location evidence="1">Cell membrane</location>
        <topology evidence="1">Multi-pass membrane protein</topology>
    </subcellularLocation>
</comment>
<feature type="transmembrane region" description="Helical" evidence="6">
    <location>
        <begin position="76"/>
        <end position="93"/>
    </location>
</feature>
<keyword evidence="2 6" id="KW-0812">Transmembrane</keyword>
<dbReference type="InterPro" id="IPR051788">
    <property type="entry name" value="MFS_Transporter"/>
</dbReference>
<feature type="transmembrane region" description="Helical" evidence="6">
    <location>
        <begin position="356"/>
        <end position="378"/>
    </location>
</feature>
<feature type="transmembrane region" description="Helical" evidence="6">
    <location>
        <begin position="50"/>
        <end position="69"/>
    </location>
</feature>
<dbReference type="GO" id="GO:0022857">
    <property type="term" value="F:transmembrane transporter activity"/>
    <property type="evidence" value="ECO:0007669"/>
    <property type="project" value="InterPro"/>
</dbReference>
<dbReference type="RefSeq" id="WP_212527247.1">
    <property type="nucleotide sequence ID" value="NZ_JAGSOG010000015.1"/>
</dbReference>
<reference evidence="8" key="1">
    <citation type="submission" date="2021-04" db="EMBL/GenBank/DDBJ databases">
        <title>Genome based classification of Actinospica acidithermotolerans sp. nov., an actinobacterium isolated from an Indonesian hot spring.</title>
        <authorList>
            <person name="Kusuma A.B."/>
            <person name="Putra K.E."/>
            <person name="Nafisah S."/>
            <person name="Loh J."/>
            <person name="Nouioui I."/>
            <person name="Goodfellow M."/>
        </authorList>
    </citation>
    <scope>NUCLEOTIDE SEQUENCE</scope>
    <source>
        <strain evidence="8">CSCA 57</strain>
    </source>
</reference>
<dbReference type="Proteomes" id="UP000675781">
    <property type="component" value="Unassembled WGS sequence"/>
</dbReference>
<evidence type="ECO:0000313" key="8">
    <source>
        <dbReference type="EMBL" id="MBR7832722.1"/>
    </source>
</evidence>
<dbReference type="PANTHER" id="PTHR23514:SF13">
    <property type="entry name" value="INNER MEMBRANE PROTEIN YBJJ"/>
    <property type="match status" value="1"/>
</dbReference>
<evidence type="ECO:0000256" key="3">
    <source>
        <dbReference type="ARBA" id="ARBA00022989"/>
    </source>
</evidence>
<keyword evidence="9" id="KW-1185">Reference proteome</keyword>
<name>A0A941IP43_9ACTN</name>
<evidence type="ECO:0000256" key="5">
    <source>
        <dbReference type="SAM" id="MobiDB-lite"/>
    </source>
</evidence>
<dbReference type="AlphaFoldDB" id="A0A941IP43"/>
<sequence length="442" mass="44778">MSPERRLSRASFGARATFALAGALCAVWTVRMPALQSKLGLSDAQLGLEVLGWGVGALITMLLAGRILGRHGSRRVLRAALPATAVSLALVGLAPNYALLIAAGLVFGLCFGLVDVAMNTQASTVERRYGRPLMGRMHAGWSLGAVAGGLLGAVTAWIGLGFTAALCVVAVLLLPAVLAVGPTYLGADPSTGPSADPPTDSHGASDAADPAGSARHQAARRAAPKPRLPMLVFLFGALVFCSYLAEGAVADWSGVYLHDTLGATEVVAALGYPMFEACMFVGRMRADRLTLRFGARRLIITAGLASAAAFALVAAAPVPMVGLVGFAAVGLAVCTVTPLVMSLAGAAGGAQTERAIAAASTMGYSGLLLGPVAIGFVSTASSMHLGYALTAGVVCLAIALGGRFVPRGQHIRPVEPAAQPAATAAPPTRRAHEPCLARGSSA</sequence>
<evidence type="ECO:0000313" key="9">
    <source>
        <dbReference type="Proteomes" id="UP000675781"/>
    </source>
</evidence>
<feature type="region of interest" description="Disordered" evidence="5">
    <location>
        <begin position="417"/>
        <end position="442"/>
    </location>
</feature>
<feature type="domain" description="Major facilitator superfamily (MFS) profile" evidence="7">
    <location>
        <begin position="1"/>
        <end position="409"/>
    </location>
</feature>